<evidence type="ECO:0000313" key="2">
    <source>
        <dbReference type="Proteomes" id="UP001597512"/>
    </source>
</evidence>
<organism evidence="1 2">
    <name type="scientific">Spirosoma flavum</name>
    <dbReference type="NCBI Taxonomy" id="2048557"/>
    <lineage>
        <taxon>Bacteria</taxon>
        <taxon>Pseudomonadati</taxon>
        <taxon>Bacteroidota</taxon>
        <taxon>Cytophagia</taxon>
        <taxon>Cytophagales</taxon>
        <taxon>Cytophagaceae</taxon>
        <taxon>Spirosoma</taxon>
    </lineage>
</organism>
<proteinExistence type="predicted"/>
<reference evidence="2" key="1">
    <citation type="journal article" date="2019" name="Int. J. Syst. Evol. Microbiol.">
        <title>The Global Catalogue of Microorganisms (GCM) 10K type strain sequencing project: providing services to taxonomists for standard genome sequencing and annotation.</title>
        <authorList>
            <consortium name="The Broad Institute Genomics Platform"/>
            <consortium name="The Broad Institute Genome Sequencing Center for Infectious Disease"/>
            <person name="Wu L."/>
            <person name="Ma J."/>
        </authorList>
    </citation>
    <scope>NUCLEOTIDE SEQUENCE [LARGE SCALE GENOMIC DNA]</scope>
    <source>
        <strain evidence="2">KCTC 52490</strain>
    </source>
</reference>
<dbReference type="RefSeq" id="WP_381496791.1">
    <property type="nucleotide sequence ID" value="NZ_JBHUOM010000001.1"/>
</dbReference>
<name>A0ABW6AF13_9BACT</name>
<gene>
    <name evidence="1" type="ORF">ACFS25_02330</name>
</gene>
<sequence length="43" mass="4741">MNSHIAWCTFASLLMDGGTRINTFPEIMKRPGIVSTCLDGQVQ</sequence>
<accession>A0ABW6AF13</accession>
<keyword evidence="2" id="KW-1185">Reference proteome</keyword>
<dbReference type="EMBL" id="JBHUOM010000001">
    <property type="protein sequence ID" value="MFD2932599.1"/>
    <property type="molecule type" value="Genomic_DNA"/>
</dbReference>
<dbReference type="Proteomes" id="UP001597512">
    <property type="component" value="Unassembled WGS sequence"/>
</dbReference>
<protein>
    <submittedName>
        <fullName evidence="1">Uncharacterized protein</fullName>
    </submittedName>
</protein>
<evidence type="ECO:0000313" key="1">
    <source>
        <dbReference type="EMBL" id="MFD2932599.1"/>
    </source>
</evidence>
<comment type="caution">
    <text evidence="1">The sequence shown here is derived from an EMBL/GenBank/DDBJ whole genome shotgun (WGS) entry which is preliminary data.</text>
</comment>